<organism evidence="1 2">
    <name type="scientific">Prosthecobacter algae</name>
    <dbReference type="NCBI Taxonomy" id="1144682"/>
    <lineage>
        <taxon>Bacteria</taxon>
        <taxon>Pseudomonadati</taxon>
        <taxon>Verrucomicrobiota</taxon>
        <taxon>Verrucomicrobiia</taxon>
        <taxon>Verrucomicrobiales</taxon>
        <taxon>Verrucomicrobiaceae</taxon>
        <taxon>Prosthecobacter</taxon>
    </lineage>
</organism>
<protein>
    <submittedName>
        <fullName evidence="1">Uncharacterized protein</fullName>
    </submittedName>
</protein>
<proteinExistence type="predicted"/>
<comment type="caution">
    <text evidence="1">The sequence shown here is derived from an EMBL/GenBank/DDBJ whole genome shotgun (WGS) entry which is preliminary data.</text>
</comment>
<reference evidence="2" key="1">
    <citation type="journal article" date="2019" name="Int. J. Syst. Evol. Microbiol.">
        <title>The Global Catalogue of Microorganisms (GCM) 10K type strain sequencing project: providing services to taxonomists for standard genome sequencing and annotation.</title>
        <authorList>
            <consortium name="The Broad Institute Genomics Platform"/>
            <consortium name="The Broad Institute Genome Sequencing Center for Infectious Disease"/>
            <person name="Wu L."/>
            <person name="Ma J."/>
        </authorList>
    </citation>
    <scope>NUCLEOTIDE SEQUENCE [LARGE SCALE GENOMIC DNA]</scope>
    <source>
        <strain evidence="2">JCM 18053</strain>
    </source>
</reference>
<dbReference type="Proteomes" id="UP001499852">
    <property type="component" value="Unassembled WGS sequence"/>
</dbReference>
<accession>A0ABP9P956</accession>
<gene>
    <name evidence="1" type="ORF">GCM10023213_27210</name>
</gene>
<keyword evidence="2" id="KW-1185">Reference proteome</keyword>
<sequence>MITIVTVRFAAARLDFRQAGLVGLPDCYAVLANKKLQNLEPWGAADCMNL</sequence>
<evidence type="ECO:0000313" key="2">
    <source>
        <dbReference type="Proteomes" id="UP001499852"/>
    </source>
</evidence>
<name>A0ABP9P956_9BACT</name>
<dbReference type="EMBL" id="BAABIA010000005">
    <property type="protein sequence ID" value="GAA5142012.1"/>
    <property type="molecule type" value="Genomic_DNA"/>
</dbReference>
<evidence type="ECO:0000313" key="1">
    <source>
        <dbReference type="EMBL" id="GAA5142012.1"/>
    </source>
</evidence>